<dbReference type="InterPro" id="IPR012334">
    <property type="entry name" value="Pectin_lyas_fold"/>
</dbReference>
<dbReference type="GO" id="GO:0042121">
    <property type="term" value="P:alginic acid biosynthetic process"/>
    <property type="evidence" value="ECO:0007669"/>
    <property type="project" value="UniProtKB-UniPathway"/>
</dbReference>
<evidence type="ECO:0000256" key="2">
    <source>
        <dbReference type="ARBA" id="ARBA00004906"/>
    </source>
</evidence>
<evidence type="ECO:0000313" key="11">
    <source>
        <dbReference type="EMBL" id="KAF2393282.1"/>
    </source>
</evidence>
<proteinExistence type="inferred from homology"/>
<dbReference type="GO" id="GO:0016853">
    <property type="term" value="F:isomerase activity"/>
    <property type="evidence" value="ECO:0007669"/>
    <property type="project" value="UniProtKB-KW"/>
</dbReference>
<protein>
    <recommendedName>
        <fullName evidence="5">mannuronan 5-epimerase</fullName>
        <ecNumber evidence="5">5.1.3.37</ecNumber>
    </recommendedName>
</protein>
<dbReference type="PANTHER" id="PTHR22990">
    <property type="entry name" value="F-BOX ONLY PROTEIN"/>
    <property type="match status" value="1"/>
</dbReference>
<evidence type="ECO:0000313" key="12">
    <source>
        <dbReference type="Proteomes" id="UP000475265"/>
    </source>
</evidence>
<keyword evidence="6" id="KW-0677">Repeat</keyword>
<keyword evidence="7" id="KW-0833">Ubl conjugation pathway</keyword>
<dbReference type="Pfam" id="PF13676">
    <property type="entry name" value="TIR_2"/>
    <property type="match status" value="1"/>
</dbReference>
<dbReference type="Pfam" id="PF13229">
    <property type="entry name" value="Beta_helix"/>
    <property type="match status" value="2"/>
</dbReference>
<dbReference type="AlphaFoldDB" id="A0A6L5BZD6"/>
<evidence type="ECO:0000256" key="6">
    <source>
        <dbReference type="ARBA" id="ARBA00022737"/>
    </source>
</evidence>
<comment type="pathway">
    <text evidence="2">Protein modification; protein ubiquitination.</text>
</comment>
<reference evidence="11 12" key="1">
    <citation type="submission" date="2019-12" db="EMBL/GenBank/DDBJ databases">
        <title>Endophytic bacteria associated with Panax ginseng seedlings.</title>
        <authorList>
            <person name="Park J.M."/>
            <person name="Shin R."/>
            <person name="Jo S.H."/>
        </authorList>
    </citation>
    <scope>NUCLEOTIDE SEQUENCE [LARGE SCALE GENOMIC DNA]</scope>
    <source>
        <strain evidence="11 12">PgKB32</strain>
    </source>
</reference>
<dbReference type="UniPathway" id="UPA00286"/>
<gene>
    <name evidence="11" type="ORF">FX983_01245</name>
</gene>
<dbReference type="Gene3D" id="2.160.20.10">
    <property type="entry name" value="Single-stranded right-handed beta-helix, Pectin lyase-like"/>
    <property type="match status" value="2"/>
</dbReference>
<feature type="domain" description="Carbohydrate-binding/sugar hydrolysis" evidence="10">
    <location>
        <begin position="403"/>
        <end position="562"/>
    </location>
</feature>
<comment type="catalytic activity">
    <reaction evidence="1">
        <text>[(1-&gt;4)-beta-D-mannuronosyl](n) = [alginate](n)</text>
        <dbReference type="Rhea" id="RHEA:45572"/>
        <dbReference type="Rhea" id="RHEA-COMP:11264"/>
        <dbReference type="Rhea" id="RHEA-COMP:11270"/>
        <dbReference type="ChEBI" id="CHEBI:58187"/>
        <dbReference type="ChEBI" id="CHEBI:85311"/>
        <dbReference type="EC" id="5.1.3.37"/>
    </reaction>
</comment>
<dbReference type="InterPro" id="IPR006633">
    <property type="entry name" value="Carb-bd_sugar_hydrolysis-dom"/>
</dbReference>
<dbReference type="RefSeq" id="WP_163908895.1">
    <property type="nucleotide sequence ID" value="NZ_JAAAXX010000001.1"/>
</dbReference>
<dbReference type="Proteomes" id="UP000475265">
    <property type="component" value="Unassembled WGS sequence"/>
</dbReference>
<comment type="similarity">
    <text evidence="4">Belongs to the D-mannuronate C5-epimerase family.</text>
</comment>
<evidence type="ECO:0000256" key="9">
    <source>
        <dbReference type="ARBA" id="ARBA00023235"/>
    </source>
</evidence>
<name>A0A6L5BZD6_9PSED</name>
<dbReference type="InterPro" id="IPR039448">
    <property type="entry name" value="Beta_helix"/>
</dbReference>
<keyword evidence="9 11" id="KW-0413">Isomerase</keyword>
<evidence type="ECO:0000256" key="8">
    <source>
        <dbReference type="ARBA" id="ARBA00022841"/>
    </source>
</evidence>
<sequence length="600" mass="67468">MSKQPIGFMSYLRFVDEYENGRLTEFCKRLSGEVRMHTGEHFEIFQDRKNITWGQEWKQRIDDTIDGATFLIPIITAGFFKSSACREELERFLVREKKLGRNDLIFPVYYVTCGVLEDEEKRLQDPLAQIIHTRNRIDWRDMRFEPFTNPEMWRTFNRMAQQIVEAMERDVNFQKPIVTVTEDVDEVEAKFESGVEPDVSHAQLRSHKIENRSEPPTHIVDALHRGHFTTISEALKVAKAGDQILVRPGTYQEAIVIDKPLEIIGDGPIGEVVIESKNATTVRFHSTMGRLSNLVLRQMGSEKYFCIDISQGRLDVDGCDITSKKLSGVSVRSGASPQFRRNRIHSCGQSGVLIREGSSGTFEDNEIFGNFFSNVFVKAGANPTFRRNRIFESKQSGIYIFEQGYGLFEDNEVFGNGTVAVIIKDDGGPVIRRNRLYESKKHGVLVSACGLGSIEDNEIFGNGRAGVLVEGDSAPQLRRNDIHTNAYAGVLVGEGSKPVCYRNKIHDNKQGGVYCYEGGGGLFEENEIFSNKNNGFLVKDQANPTLNNNVINKNGKRGIFIGDDAQATLKKNDLRGNNLASLYIVQSSIPNVIVQGNLKD</sequence>
<dbReference type="Gene3D" id="3.40.50.10140">
    <property type="entry name" value="Toll/interleukin-1 receptor homology (TIR) domain"/>
    <property type="match status" value="1"/>
</dbReference>
<dbReference type="NCBIfam" id="TIGR03804">
    <property type="entry name" value="para_beta_helix"/>
    <property type="match status" value="1"/>
</dbReference>
<dbReference type="InterPro" id="IPR035897">
    <property type="entry name" value="Toll_tir_struct_dom_sf"/>
</dbReference>
<keyword evidence="8" id="KW-0016">Alginate biosynthesis</keyword>
<dbReference type="InterPro" id="IPR022441">
    <property type="entry name" value="Para_beta_helix_rpt-2"/>
</dbReference>
<dbReference type="SMART" id="SM00722">
    <property type="entry name" value="CASH"/>
    <property type="match status" value="2"/>
</dbReference>
<evidence type="ECO:0000256" key="7">
    <source>
        <dbReference type="ARBA" id="ARBA00022786"/>
    </source>
</evidence>
<dbReference type="InterPro" id="IPR051550">
    <property type="entry name" value="SCF-Subunits/Alg-Epimerases"/>
</dbReference>
<evidence type="ECO:0000256" key="5">
    <source>
        <dbReference type="ARBA" id="ARBA00012124"/>
    </source>
</evidence>
<evidence type="ECO:0000259" key="10">
    <source>
        <dbReference type="SMART" id="SM00722"/>
    </source>
</evidence>
<comment type="caution">
    <text evidence="11">The sequence shown here is derived from an EMBL/GenBank/DDBJ whole genome shotgun (WGS) entry which is preliminary data.</text>
</comment>
<dbReference type="GO" id="GO:0007165">
    <property type="term" value="P:signal transduction"/>
    <property type="evidence" value="ECO:0007669"/>
    <property type="project" value="InterPro"/>
</dbReference>
<evidence type="ECO:0000256" key="4">
    <source>
        <dbReference type="ARBA" id="ARBA00010085"/>
    </source>
</evidence>
<dbReference type="EC" id="5.1.3.37" evidence="5"/>
<comment type="pathway">
    <text evidence="3">Glycan biosynthesis; alginate biosynthesis.</text>
</comment>
<evidence type="ECO:0000256" key="1">
    <source>
        <dbReference type="ARBA" id="ARBA00001550"/>
    </source>
</evidence>
<dbReference type="InterPro" id="IPR000157">
    <property type="entry name" value="TIR_dom"/>
</dbReference>
<evidence type="ECO:0000256" key="3">
    <source>
        <dbReference type="ARBA" id="ARBA00005182"/>
    </source>
</evidence>
<organism evidence="11 12">
    <name type="scientific">Pseudomonas frederiksbergensis</name>
    <dbReference type="NCBI Taxonomy" id="104087"/>
    <lineage>
        <taxon>Bacteria</taxon>
        <taxon>Pseudomonadati</taxon>
        <taxon>Pseudomonadota</taxon>
        <taxon>Gammaproteobacteria</taxon>
        <taxon>Pseudomonadales</taxon>
        <taxon>Pseudomonadaceae</taxon>
        <taxon>Pseudomonas</taxon>
    </lineage>
</organism>
<dbReference type="InterPro" id="IPR006626">
    <property type="entry name" value="PbH1"/>
</dbReference>
<dbReference type="EMBL" id="JAAAXX010000001">
    <property type="protein sequence ID" value="KAF2393282.1"/>
    <property type="molecule type" value="Genomic_DNA"/>
</dbReference>
<dbReference type="InterPro" id="IPR011050">
    <property type="entry name" value="Pectin_lyase_fold/virulence"/>
</dbReference>
<feature type="domain" description="Carbohydrate-binding/sugar hydrolysis" evidence="10">
    <location>
        <begin position="276"/>
        <end position="401"/>
    </location>
</feature>
<dbReference type="SMART" id="SM00710">
    <property type="entry name" value="PbH1"/>
    <property type="match status" value="12"/>
</dbReference>
<accession>A0A6L5BZD6</accession>
<dbReference type="SUPFAM" id="SSF52200">
    <property type="entry name" value="Toll/Interleukin receptor TIR domain"/>
    <property type="match status" value="1"/>
</dbReference>
<dbReference type="SUPFAM" id="SSF51126">
    <property type="entry name" value="Pectin lyase-like"/>
    <property type="match status" value="2"/>
</dbReference>
<dbReference type="PANTHER" id="PTHR22990:SF15">
    <property type="entry name" value="F-BOX ONLY PROTEIN 10"/>
    <property type="match status" value="1"/>
</dbReference>